<feature type="domain" description="Succinylglutamate desuccinylase/Aspartoacylase catalytic" evidence="7">
    <location>
        <begin position="5"/>
        <end position="194"/>
    </location>
</feature>
<dbReference type="Gene3D" id="2.20.25.160">
    <property type="match status" value="1"/>
</dbReference>
<comment type="cofactor">
    <cofactor evidence="1">
        <name>Zn(2+)</name>
        <dbReference type="ChEBI" id="CHEBI:29105"/>
    </cofactor>
</comment>
<sequence length="296" mass="33706">MSKISKVAIVGGTHGNEFSGIYLIKKWQQQPQLLARASLQVETVFANPKAHAENKRYIDADLNRQFSAQSLADYDLANYEQSRAKALHQQLGPKANPNMDLVIDLHNTTSNMGPTLILLEQTPFYKQLAAYVKMQMPEAVIFLEEAEDDMAQHRFLASCGKYGVLIEVGPQPQSALRQDILEQMERMTGYILDFVDLYNQQAVPELPKLLEAFLYLDTITLPMDEQGERLAMVHQHVQDNDFKPLNPGEPLFRTFNGEDIYYEGNKTVYPAFINEAAYYDNNLAMSFLDKVYIEVN</sequence>
<dbReference type="InterPro" id="IPR050178">
    <property type="entry name" value="AspA/AstE_fam"/>
</dbReference>
<comment type="similarity">
    <text evidence="2">Belongs to the AspA/AstE family. Aspartoacylase subfamily.</text>
</comment>
<keyword evidence="3" id="KW-0479">Metal-binding</keyword>
<feature type="domain" description="AstE/AspA barrel-sandwich hybrid" evidence="6">
    <location>
        <begin position="210"/>
        <end position="287"/>
    </location>
</feature>
<comment type="caution">
    <text evidence="8">The sequence shown here is derived from an EMBL/GenBank/DDBJ whole genome shotgun (WGS) entry which is preliminary data.</text>
</comment>
<dbReference type="Pfam" id="PF24827">
    <property type="entry name" value="AstE_AspA_cat"/>
    <property type="match status" value="1"/>
</dbReference>
<protein>
    <submittedName>
        <fullName evidence="8">Aspartoacylase</fullName>
    </submittedName>
</protein>
<dbReference type="Gene3D" id="3.40.630.10">
    <property type="entry name" value="Zn peptidases"/>
    <property type="match status" value="1"/>
</dbReference>
<dbReference type="EMBL" id="BMDY01000018">
    <property type="protein sequence ID" value="GGB13451.1"/>
    <property type="molecule type" value="Genomic_DNA"/>
</dbReference>
<dbReference type="CDD" id="cd06909">
    <property type="entry name" value="M14_ASPA"/>
    <property type="match status" value="1"/>
</dbReference>
<dbReference type="PIRSF" id="PIRSF018001">
    <property type="entry name" value="Aspartoacylase"/>
    <property type="match status" value="1"/>
</dbReference>
<keyword evidence="4" id="KW-0378">Hydrolase</keyword>
<name>A0ABQ1I4Y0_9ALTE</name>
<evidence type="ECO:0000256" key="4">
    <source>
        <dbReference type="ARBA" id="ARBA00022801"/>
    </source>
</evidence>
<evidence type="ECO:0000259" key="6">
    <source>
        <dbReference type="Pfam" id="PF04952"/>
    </source>
</evidence>
<dbReference type="NCBIfam" id="NF002601">
    <property type="entry name" value="PRK02259.1"/>
    <property type="match status" value="1"/>
</dbReference>
<keyword evidence="5" id="KW-0862">Zinc</keyword>
<organism evidence="8 9">
    <name type="scientific">Agarivorans gilvus</name>
    <dbReference type="NCBI Taxonomy" id="680279"/>
    <lineage>
        <taxon>Bacteria</taxon>
        <taxon>Pseudomonadati</taxon>
        <taxon>Pseudomonadota</taxon>
        <taxon>Gammaproteobacteria</taxon>
        <taxon>Alteromonadales</taxon>
        <taxon>Alteromonadaceae</taxon>
        <taxon>Agarivorans</taxon>
    </lineage>
</organism>
<dbReference type="PANTHER" id="PTHR15162:SF7">
    <property type="entry name" value="SUCCINYLGLUTAMATE DESUCCINYLASE"/>
    <property type="match status" value="1"/>
</dbReference>
<reference evidence="9" key="1">
    <citation type="journal article" date="2019" name="Int. J. Syst. Evol. Microbiol.">
        <title>The Global Catalogue of Microorganisms (GCM) 10K type strain sequencing project: providing services to taxonomists for standard genome sequencing and annotation.</title>
        <authorList>
            <consortium name="The Broad Institute Genomics Platform"/>
            <consortium name="The Broad Institute Genome Sequencing Center for Infectious Disease"/>
            <person name="Wu L."/>
            <person name="Ma J."/>
        </authorList>
    </citation>
    <scope>NUCLEOTIDE SEQUENCE [LARGE SCALE GENOMIC DNA]</scope>
    <source>
        <strain evidence="9">CGMCC 1.10131</strain>
    </source>
</reference>
<evidence type="ECO:0000256" key="1">
    <source>
        <dbReference type="ARBA" id="ARBA00001947"/>
    </source>
</evidence>
<evidence type="ECO:0000256" key="5">
    <source>
        <dbReference type="ARBA" id="ARBA00022833"/>
    </source>
</evidence>
<proteinExistence type="inferred from homology"/>
<evidence type="ECO:0000256" key="2">
    <source>
        <dbReference type="ARBA" id="ARBA00006173"/>
    </source>
</evidence>
<dbReference type="SUPFAM" id="SSF53187">
    <property type="entry name" value="Zn-dependent exopeptidases"/>
    <property type="match status" value="1"/>
</dbReference>
<evidence type="ECO:0000259" key="7">
    <source>
        <dbReference type="Pfam" id="PF24827"/>
    </source>
</evidence>
<keyword evidence="9" id="KW-1185">Reference proteome</keyword>
<evidence type="ECO:0000313" key="8">
    <source>
        <dbReference type="EMBL" id="GGB13451.1"/>
    </source>
</evidence>
<dbReference type="HAMAP" id="MF_00704">
    <property type="entry name" value="Aspartoacylase"/>
    <property type="match status" value="1"/>
</dbReference>
<dbReference type="InterPro" id="IPR055438">
    <property type="entry name" value="AstE_AspA_cat"/>
</dbReference>
<dbReference type="Proteomes" id="UP000651977">
    <property type="component" value="Unassembled WGS sequence"/>
</dbReference>
<dbReference type="RefSeq" id="WP_055733752.1">
    <property type="nucleotide sequence ID" value="NZ_BMDY01000018.1"/>
</dbReference>
<dbReference type="Pfam" id="PF04952">
    <property type="entry name" value="AstE_AspA_hybrid"/>
    <property type="match status" value="1"/>
</dbReference>
<gene>
    <name evidence="8" type="ORF">GCM10007414_28520</name>
</gene>
<dbReference type="PANTHER" id="PTHR15162">
    <property type="entry name" value="ASPARTOACYLASE"/>
    <property type="match status" value="1"/>
</dbReference>
<evidence type="ECO:0000313" key="9">
    <source>
        <dbReference type="Proteomes" id="UP000651977"/>
    </source>
</evidence>
<accession>A0ABQ1I4Y0</accession>
<dbReference type="InterPro" id="IPR016708">
    <property type="entry name" value="Aspartoacylase"/>
</dbReference>
<evidence type="ECO:0000256" key="3">
    <source>
        <dbReference type="ARBA" id="ARBA00022723"/>
    </source>
</evidence>
<dbReference type="InterPro" id="IPR007036">
    <property type="entry name" value="Aste_AspA_hybrid_dom"/>
</dbReference>